<name>A0A813S9R1_9BILA</name>
<comment type="caution">
    <text evidence="1">The sequence shown here is derived from an EMBL/GenBank/DDBJ whole genome shotgun (WGS) entry which is preliminary data.</text>
</comment>
<proteinExistence type="predicted"/>
<accession>A0A813S9R1</accession>
<gene>
    <name evidence="1" type="ORF">GPM918_LOCUS3265</name>
    <name evidence="2" type="ORF">SRO942_LOCUS3265</name>
</gene>
<keyword evidence="3" id="KW-1185">Reference proteome</keyword>
<dbReference type="AlphaFoldDB" id="A0A813S9R1"/>
<sequence length="99" mass="10841">MLQSLIQLLSGGGAPITRPLLISRSTINNLNLNLPSANVALTSSTIKAAPHDVTATMNWWNASTSNGIRAKIYDFYHTFNYGKVLFDNFKQVRASNSPC</sequence>
<dbReference type="EMBL" id="CAJOBC010000393">
    <property type="protein sequence ID" value="CAF3580797.1"/>
    <property type="molecule type" value="Genomic_DNA"/>
</dbReference>
<dbReference type="EMBL" id="CAJNOQ010000393">
    <property type="protein sequence ID" value="CAF0796191.1"/>
    <property type="molecule type" value="Genomic_DNA"/>
</dbReference>
<evidence type="ECO:0000313" key="3">
    <source>
        <dbReference type="Proteomes" id="UP000663829"/>
    </source>
</evidence>
<evidence type="ECO:0000313" key="2">
    <source>
        <dbReference type="EMBL" id="CAF3580797.1"/>
    </source>
</evidence>
<reference evidence="1" key="1">
    <citation type="submission" date="2021-02" db="EMBL/GenBank/DDBJ databases">
        <authorList>
            <person name="Nowell W R."/>
        </authorList>
    </citation>
    <scope>NUCLEOTIDE SEQUENCE</scope>
</reference>
<dbReference type="Proteomes" id="UP000663829">
    <property type="component" value="Unassembled WGS sequence"/>
</dbReference>
<protein>
    <submittedName>
        <fullName evidence="1">Uncharacterized protein</fullName>
    </submittedName>
</protein>
<evidence type="ECO:0000313" key="1">
    <source>
        <dbReference type="EMBL" id="CAF0796191.1"/>
    </source>
</evidence>
<organism evidence="1 3">
    <name type="scientific">Didymodactylos carnosus</name>
    <dbReference type="NCBI Taxonomy" id="1234261"/>
    <lineage>
        <taxon>Eukaryota</taxon>
        <taxon>Metazoa</taxon>
        <taxon>Spiralia</taxon>
        <taxon>Gnathifera</taxon>
        <taxon>Rotifera</taxon>
        <taxon>Eurotatoria</taxon>
        <taxon>Bdelloidea</taxon>
        <taxon>Philodinida</taxon>
        <taxon>Philodinidae</taxon>
        <taxon>Didymodactylos</taxon>
    </lineage>
</organism>
<dbReference type="Proteomes" id="UP000681722">
    <property type="component" value="Unassembled WGS sequence"/>
</dbReference>